<reference evidence="2" key="1">
    <citation type="journal article" date="2019" name="Int. J. Syst. Evol. Microbiol.">
        <title>The Global Catalogue of Microorganisms (GCM) 10K type strain sequencing project: providing services to taxonomists for standard genome sequencing and annotation.</title>
        <authorList>
            <consortium name="The Broad Institute Genomics Platform"/>
            <consortium name="The Broad Institute Genome Sequencing Center for Infectious Disease"/>
            <person name="Wu L."/>
            <person name="Ma J."/>
        </authorList>
    </citation>
    <scope>NUCLEOTIDE SEQUENCE [LARGE SCALE GENOMIC DNA]</scope>
    <source>
        <strain evidence="2">CECT 7184</strain>
    </source>
</reference>
<dbReference type="EMBL" id="JAUFQU010000038">
    <property type="protein sequence ID" value="MDN3709486.1"/>
    <property type="molecule type" value="Genomic_DNA"/>
</dbReference>
<accession>A0ABT8CZK4</accession>
<evidence type="ECO:0000313" key="2">
    <source>
        <dbReference type="Proteomes" id="UP001242368"/>
    </source>
</evidence>
<dbReference type="InterPro" id="IPR029069">
    <property type="entry name" value="HotDog_dom_sf"/>
</dbReference>
<evidence type="ECO:0000313" key="1">
    <source>
        <dbReference type="EMBL" id="MDN3709486.1"/>
    </source>
</evidence>
<organism evidence="1 2">
    <name type="scientific">Paenimyroides ceti</name>
    <dbReference type="NCBI Taxonomy" id="395087"/>
    <lineage>
        <taxon>Bacteria</taxon>
        <taxon>Pseudomonadati</taxon>
        <taxon>Bacteroidota</taxon>
        <taxon>Flavobacteriia</taxon>
        <taxon>Flavobacteriales</taxon>
        <taxon>Flavobacteriaceae</taxon>
        <taxon>Paenimyroides</taxon>
    </lineage>
</organism>
<dbReference type="Proteomes" id="UP001242368">
    <property type="component" value="Unassembled WGS sequence"/>
</dbReference>
<gene>
    <name evidence="1" type="ORF">QW060_21080</name>
</gene>
<protein>
    <submittedName>
        <fullName evidence="1">Uncharacterized protein</fullName>
    </submittedName>
</protein>
<proteinExistence type="predicted"/>
<keyword evidence="2" id="KW-1185">Reference proteome</keyword>
<sequence>MKIDNVRFKQQVLPGDTLIFKLDLISPIRRGICHM</sequence>
<comment type="caution">
    <text evidence="1">The sequence shown here is derived from an EMBL/GenBank/DDBJ whole genome shotgun (WGS) entry which is preliminary data.</text>
</comment>
<name>A0ABT8CZK4_9FLAO</name>
<feature type="non-terminal residue" evidence="1">
    <location>
        <position position="35"/>
    </location>
</feature>
<dbReference type="SUPFAM" id="SSF54637">
    <property type="entry name" value="Thioesterase/thiol ester dehydrase-isomerase"/>
    <property type="match status" value="1"/>
</dbReference>